<dbReference type="PANTHER" id="PTHR43744">
    <property type="entry name" value="ABC TRANSPORTER PERMEASE PROTEIN MG189-RELATED-RELATED"/>
    <property type="match status" value="1"/>
</dbReference>
<sequence length="299" mass="31729">MSTGTVRPAAAGPDPSAGERRPATRRRPRVGTAALGSFLALLFLLPLWWTVAGALRPQDETFATLFPVSPWTMLPREVTLANVGRLFDAGFARAMLNSAVVTLGTLAGGLAVCAAAAFALAVLRFPGRGAVLAVMVVSFLIPFDAIAIPLMSIFREAGLSNSYLALILPGIGNGFAVFLLRGFFLGIPPELAEAARVDGLGWWGVFWRIYLPLSRPALIGAGLILFVFQWQAYLWPLLIAPDPDMKVAPVAIAQFAGQQGVDFGAIFAGATLTALVPLLVLLFFQRYFTPSVSASGLKG</sequence>
<evidence type="ECO:0000313" key="11">
    <source>
        <dbReference type="Proteomes" id="UP000320239"/>
    </source>
</evidence>
<evidence type="ECO:0000256" key="7">
    <source>
        <dbReference type="RuleBase" id="RU363032"/>
    </source>
</evidence>
<dbReference type="AlphaFoldDB" id="A0A561WBC8"/>
<evidence type="ECO:0000256" key="3">
    <source>
        <dbReference type="ARBA" id="ARBA00022475"/>
    </source>
</evidence>
<proteinExistence type="inferred from homology"/>
<evidence type="ECO:0000256" key="1">
    <source>
        <dbReference type="ARBA" id="ARBA00004651"/>
    </source>
</evidence>
<comment type="similarity">
    <text evidence="7">Belongs to the binding-protein-dependent transport system permease family.</text>
</comment>
<keyword evidence="4 7" id="KW-0812">Transmembrane</keyword>
<feature type="transmembrane region" description="Helical" evidence="7">
    <location>
        <begin position="30"/>
        <end position="49"/>
    </location>
</feature>
<dbReference type="Gene3D" id="1.10.3720.10">
    <property type="entry name" value="MetI-like"/>
    <property type="match status" value="1"/>
</dbReference>
<keyword evidence="11" id="KW-1185">Reference proteome</keyword>
<dbReference type="PANTHER" id="PTHR43744:SF8">
    <property type="entry name" value="SN-GLYCEROL-3-PHOSPHATE TRANSPORT SYSTEM PERMEASE PROTEIN UGPE"/>
    <property type="match status" value="1"/>
</dbReference>
<dbReference type="RefSeq" id="WP_122979824.1">
    <property type="nucleotide sequence ID" value="NZ_BOMX01000116.1"/>
</dbReference>
<protein>
    <submittedName>
        <fullName evidence="10">Carbohydrate ABC transporter membrane protein 2 (CUT1 family)</fullName>
    </submittedName>
</protein>
<dbReference type="InterPro" id="IPR035906">
    <property type="entry name" value="MetI-like_sf"/>
</dbReference>
<evidence type="ECO:0000256" key="5">
    <source>
        <dbReference type="ARBA" id="ARBA00022989"/>
    </source>
</evidence>
<dbReference type="InterPro" id="IPR000515">
    <property type="entry name" value="MetI-like"/>
</dbReference>
<feature type="transmembrane region" description="Helical" evidence="7">
    <location>
        <begin position="99"/>
        <end position="123"/>
    </location>
</feature>
<dbReference type="GO" id="GO:0005886">
    <property type="term" value="C:plasma membrane"/>
    <property type="evidence" value="ECO:0007669"/>
    <property type="project" value="UniProtKB-SubCell"/>
</dbReference>
<feature type="transmembrane region" description="Helical" evidence="7">
    <location>
        <begin position="163"/>
        <end position="184"/>
    </location>
</feature>
<dbReference type="SUPFAM" id="SSF161098">
    <property type="entry name" value="MetI-like"/>
    <property type="match status" value="1"/>
</dbReference>
<comment type="subcellular location">
    <subcellularLocation>
        <location evidence="1 7">Cell membrane</location>
        <topology evidence="1 7">Multi-pass membrane protein</topology>
    </subcellularLocation>
</comment>
<feature type="transmembrane region" description="Helical" evidence="7">
    <location>
        <begin position="130"/>
        <end position="151"/>
    </location>
</feature>
<dbReference type="OrthoDB" id="148827at2"/>
<keyword evidence="5 7" id="KW-1133">Transmembrane helix</keyword>
<dbReference type="GO" id="GO:0055085">
    <property type="term" value="P:transmembrane transport"/>
    <property type="evidence" value="ECO:0007669"/>
    <property type="project" value="InterPro"/>
</dbReference>
<evidence type="ECO:0000256" key="8">
    <source>
        <dbReference type="SAM" id="MobiDB-lite"/>
    </source>
</evidence>
<evidence type="ECO:0000256" key="4">
    <source>
        <dbReference type="ARBA" id="ARBA00022692"/>
    </source>
</evidence>
<dbReference type="PROSITE" id="PS50928">
    <property type="entry name" value="ABC_TM1"/>
    <property type="match status" value="1"/>
</dbReference>
<feature type="transmembrane region" description="Helical" evidence="7">
    <location>
        <begin position="205"/>
        <end position="228"/>
    </location>
</feature>
<comment type="caution">
    <text evidence="10">The sequence shown here is derived from an EMBL/GenBank/DDBJ whole genome shotgun (WGS) entry which is preliminary data.</text>
</comment>
<dbReference type="CDD" id="cd06261">
    <property type="entry name" value="TM_PBP2"/>
    <property type="match status" value="1"/>
</dbReference>
<keyword evidence="2 7" id="KW-0813">Transport</keyword>
<evidence type="ECO:0000259" key="9">
    <source>
        <dbReference type="PROSITE" id="PS50928"/>
    </source>
</evidence>
<feature type="region of interest" description="Disordered" evidence="8">
    <location>
        <begin position="1"/>
        <end position="27"/>
    </location>
</feature>
<dbReference type="Pfam" id="PF00528">
    <property type="entry name" value="BPD_transp_1"/>
    <property type="match status" value="1"/>
</dbReference>
<organism evidence="10 11">
    <name type="scientific">Actinoplanes teichomyceticus</name>
    <dbReference type="NCBI Taxonomy" id="1867"/>
    <lineage>
        <taxon>Bacteria</taxon>
        <taxon>Bacillati</taxon>
        <taxon>Actinomycetota</taxon>
        <taxon>Actinomycetes</taxon>
        <taxon>Micromonosporales</taxon>
        <taxon>Micromonosporaceae</taxon>
        <taxon>Actinoplanes</taxon>
    </lineage>
</organism>
<feature type="transmembrane region" description="Helical" evidence="7">
    <location>
        <begin position="263"/>
        <end position="284"/>
    </location>
</feature>
<evidence type="ECO:0000313" key="10">
    <source>
        <dbReference type="EMBL" id="TWG21159.1"/>
    </source>
</evidence>
<reference evidence="10 11" key="1">
    <citation type="submission" date="2019-06" db="EMBL/GenBank/DDBJ databases">
        <title>Sequencing the genomes of 1000 actinobacteria strains.</title>
        <authorList>
            <person name="Klenk H.-P."/>
        </authorList>
    </citation>
    <scope>NUCLEOTIDE SEQUENCE [LARGE SCALE GENOMIC DNA]</scope>
    <source>
        <strain evidence="10 11">DSM 43866</strain>
    </source>
</reference>
<dbReference type="EMBL" id="VIWY01000003">
    <property type="protein sequence ID" value="TWG21159.1"/>
    <property type="molecule type" value="Genomic_DNA"/>
</dbReference>
<feature type="domain" description="ABC transmembrane type-1" evidence="9">
    <location>
        <begin position="95"/>
        <end position="284"/>
    </location>
</feature>
<accession>A0A561WBC8</accession>
<keyword evidence="3" id="KW-1003">Cell membrane</keyword>
<name>A0A561WBC8_ACTTI</name>
<gene>
    <name evidence="10" type="ORF">FHX34_103689</name>
</gene>
<dbReference type="Proteomes" id="UP000320239">
    <property type="component" value="Unassembled WGS sequence"/>
</dbReference>
<keyword evidence="6 7" id="KW-0472">Membrane</keyword>
<evidence type="ECO:0000256" key="6">
    <source>
        <dbReference type="ARBA" id="ARBA00023136"/>
    </source>
</evidence>
<evidence type="ECO:0000256" key="2">
    <source>
        <dbReference type="ARBA" id="ARBA00022448"/>
    </source>
</evidence>